<protein>
    <submittedName>
        <fullName evidence="1">Uncharacterized protein</fullName>
    </submittedName>
</protein>
<evidence type="ECO:0000313" key="2">
    <source>
        <dbReference type="Proteomes" id="UP000255411"/>
    </source>
</evidence>
<proteinExistence type="predicted"/>
<dbReference type="AlphaFoldDB" id="A0A345VIE4"/>
<evidence type="ECO:0000313" key="1">
    <source>
        <dbReference type="EMBL" id="AXJ12496.1"/>
    </source>
</evidence>
<name>A0A345VIE4_9STRE</name>
<gene>
    <name evidence="1" type="ORF">Sp14A_05660</name>
</gene>
<sequence length="29" mass="3377">MPKKKLRCSLGFHKLTPVDFGSKNYKDTH</sequence>
<organism evidence="1 2">
    <name type="scientific">Streptococcus pluranimalium</name>
    <dbReference type="NCBI Taxonomy" id="82348"/>
    <lineage>
        <taxon>Bacteria</taxon>
        <taxon>Bacillati</taxon>
        <taxon>Bacillota</taxon>
        <taxon>Bacilli</taxon>
        <taxon>Lactobacillales</taxon>
        <taxon>Streptococcaceae</taxon>
        <taxon>Streptococcus</taxon>
    </lineage>
</organism>
<reference evidence="1 2" key="1">
    <citation type="submission" date="2017-07" db="EMBL/GenBank/DDBJ databases">
        <title>Streptococcus pluranimalium as cause of bovine abortion.</title>
        <authorList>
            <person name="Rodriguez Campos S."/>
            <person name="Gobeli Brawand S."/>
            <person name="Brodard I."/>
            <person name="Rychener L."/>
            <person name="Perreten V."/>
        </authorList>
    </citation>
    <scope>NUCLEOTIDE SEQUENCE [LARGE SCALE GENOMIC DNA]</scope>
    <source>
        <strain evidence="1 2">14A0014</strain>
    </source>
</reference>
<dbReference type="Proteomes" id="UP000255411">
    <property type="component" value="Chromosome"/>
</dbReference>
<accession>A0A345VIE4</accession>
<dbReference type="EMBL" id="CP022601">
    <property type="protein sequence ID" value="AXJ12496.1"/>
    <property type="molecule type" value="Genomic_DNA"/>
</dbReference>